<dbReference type="RefSeq" id="WP_377093968.1">
    <property type="nucleotide sequence ID" value="NZ_JBHSJM010000001.1"/>
</dbReference>
<evidence type="ECO:0000256" key="3">
    <source>
        <dbReference type="SAM" id="MobiDB-lite"/>
    </source>
</evidence>
<dbReference type="PANTHER" id="PTHR43584:SF8">
    <property type="entry name" value="N-ACETYLMURAMATE ALPHA-1-PHOSPHATE URIDYLYLTRANSFERASE"/>
    <property type="match status" value="1"/>
</dbReference>
<dbReference type="PANTHER" id="PTHR43584">
    <property type="entry name" value="NUCLEOTIDYL TRANSFERASE"/>
    <property type="match status" value="1"/>
</dbReference>
<protein>
    <recommendedName>
        <fullName evidence="4">Mannose-1-phosphate guanyltransferase C-terminal domain-containing protein</fullName>
    </recommendedName>
</protein>
<dbReference type="Pfam" id="PF25087">
    <property type="entry name" value="GMPPB_C"/>
    <property type="match status" value="1"/>
</dbReference>
<dbReference type="SUPFAM" id="SSF51161">
    <property type="entry name" value="Trimeric LpxA-like enzymes"/>
    <property type="match status" value="1"/>
</dbReference>
<dbReference type="InterPro" id="IPR011004">
    <property type="entry name" value="Trimer_LpxA-like_sf"/>
</dbReference>
<keyword evidence="6" id="KW-1185">Reference proteome</keyword>
<gene>
    <name evidence="5" type="ORF">ACFSQZ_12270</name>
</gene>
<keyword evidence="1" id="KW-0808">Transferase</keyword>
<feature type="region of interest" description="Disordered" evidence="3">
    <location>
        <begin position="261"/>
        <end position="283"/>
    </location>
</feature>
<dbReference type="InterPro" id="IPR050065">
    <property type="entry name" value="GlmU-like"/>
</dbReference>
<dbReference type="CDD" id="cd05636">
    <property type="entry name" value="LbH_G1P_TT_C_like"/>
    <property type="match status" value="1"/>
</dbReference>
<evidence type="ECO:0000256" key="1">
    <source>
        <dbReference type="ARBA" id="ARBA00022679"/>
    </source>
</evidence>
<dbReference type="InterPro" id="IPR056729">
    <property type="entry name" value="GMPPB_C"/>
</dbReference>
<proteinExistence type="predicted"/>
<keyword evidence="2" id="KW-0012">Acyltransferase</keyword>
<comment type="caution">
    <text evidence="5">The sequence shown here is derived from an EMBL/GenBank/DDBJ whole genome shotgun (WGS) entry which is preliminary data.</text>
</comment>
<dbReference type="Gene3D" id="2.160.10.10">
    <property type="entry name" value="Hexapeptide repeat proteins"/>
    <property type="match status" value="1"/>
</dbReference>
<name>A0ABW5E7I3_9BACT</name>
<evidence type="ECO:0000313" key="6">
    <source>
        <dbReference type="Proteomes" id="UP001597297"/>
    </source>
</evidence>
<dbReference type="EMBL" id="JBHUJC010000041">
    <property type="protein sequence ID" value="MFD2277248.1"/>
    <property type="molecule type" value="Genomic_DNA"/>
</dbReference>
<organism evidence="5 6">
    <name type="scientific">Rubritalea spongiae</name>
    <dbReference type="NCBI Taxonomy" id="430797"/>
    <lineage>
        <taxon>Bacteria</taxon>
        <taxon>Pseudomonadati</taxon>
        <taxon>Verrucomicrobiota</taxon>
        <taxon>Verrucomicrobiia</taxon>
        <taxon>Verrucomicrobiales</taxon>
        <taxon>Rubritaleaceae</taxon>
        <taxon>Rubritalea</taxon>
    </lineage>
</organism>
<reference evidence="6" key="1">
    <citation type="journal article" date="2019" name="Int. J. Syst. Evol. Microbiol.">
        <title>The Global Catalogue of Microorganisms (GCM) 10K type strain sequencing project: providing services to taxonomists for standard genome sequencing and annotation.</title>
        <authorList>
            <consortium name="The Broad Institute Genomics Platform"/>
            <consortium name="The Broad Institute Genome Sequencing Center for Infectious Disease"/>
            <person name="Wu L."/>
            <person name="Ma J."/>
        </authorList>
    </citation>
    <scope>NUCLEOTIDE SEQUENCE [LARGE SCALE GENOMIC DNA]</scope>
    <source>
        <strain evidence="6">JCM 16545</strain>
    </source>
</reference>
<evidence type="ECO:0000256" key="2">
    <source>
        <dbReference type="ARBA" id="ARBA00023315"/>
    </source>
</evidence>
<evidence type="ECO:0000259" key="4">
    <source>
        <dbReference type="Pfam" id="PF25087"/>
    </source>
</evidence>
<feature type="domain" description="Mannose-1-phosphate guanyltransferase C-terminal" evidence="4">
    <location>
        <begin position="131"/>
        <end position="215"/>
    </location>
</feature>
<evidence type="ECO:0000313" key="5">
    <source>
        <dbReference type="EMBL" id="MFD2277248.1"/>
    </source>
</evidence>
<sequence>MMQRVEAAVAGNWWPLAEGSVPESQFVAGRSLAEWQEELAPEGTIMQANAWVSSEDWQKLLAAGEAAVLVDGEGRELARMGEKAAKSLQAVSSFLLLHPWDLLKVNESLVGQLDENDFVGEVSPAAYIEGVLHVGEGTRILPGVFIEGNAVIGKNCKIGPNCYIRGNTAIGDGVHIGQAVEVKNSIVGHGSSVGHLSYVGDSVIGSKVNFGAATVTSNLRHDGKNHRSIVSGTLVDTGRRKLGTIVGDNVHTGIHTAIYPGRKLGPNTTTRPNASVEKDLTEN</sequence>
<dbReference type="Proteomes" id="UP001597297">
    <property type="component" value="Unassembled WGS sequence"/>
</dbReference>
<accession>A0ABW5E7I3</accession>